<proteinExistence type="predicted"/>
<name>A0A2M7FZ46_9BACT</name>
<gene>
    <name evidence="2" type="ORF">COW36_21510</name>
</gene>
<organism evidence="2 3">
    <name type="scientific">bacterium (Candidatus Blackallbacteria) CG17_big_fil_post_rev_8_21_14_2_50_48_46</name>
    <dbReference type="NCBI Taxonomy" id="2014261"/>
    <lineage>
        <taxon>Bacteria</taxon>
        <taxon>Candidatus Blackallbacteria</taxon>
    </lineage>
</organism>
<dbReference type="AlphaFoldDB" id="A0A2M7FZ46"/>
<reference evidence="2 3" key="1">
    <citation type="submission" date="2017-09" db="EMBL/GenBank/DDBJ databases">
        <title>Depth-based differentiation of microbial function through sediment-hosted aquifers and enrichment of novel symbionts in the deep terrestrial subsurface.</title>
        <authorList>
            <person name="Probst A.J."/>
            <person name="Ladd B."/>
            <person name="Jarett J.K."/>
            <person name="Geller-Mcgrath D.E."/>
            <person name="Sieber C.M."/>
            <person name="Emerson J.B."/>
            <person name="Anantharaman K."/>
            <person name="Thomas B.C."/>
            <person name="Malmstrom R."/>
            <person name="Stieglmeier M."/>
            <person name="Klingl A."/>
            <person name="Woyke T."/>
            <person name="Ryan C.M."/>
            <person name="Banfield J.F."/>
        </authorList>
    </citation>
    <scope>NUCLEOTIDE SEQUENCE [LARGE SCALE GENOMIC DNA]</scope>
    <source>
        <strain evidence="2">CG17_big_fil_post_rev_8_21_14_2_50_48_46</strain>
    </source>
</reference>
<evidence type="ECO:0000256" key="1">
    <source>
        <dbReference type="SAM" id="MobiDB-lite"/>
    </source>
</evidence>
<dbReference type="EMBL" id="PFFQ01000059">
    <property type="protein sequence ID" value="PIW14617.1"/>
    <property type="molecule type" value="Genomic_DNA"/>
</dbReference>
<feature type="compositionally biased region" description="Low complexity" evidence="1">
    <location>
        <begin position="99"/>
        <end position="110"/>
    </location>
</feature>
<feature type="compositionally biased region" description="Polar residues" evidence="1">
    <location>
        <begin position="112"/>
        <end position="130"/>
    </location>
</feature>
<feature type="region of interest" description="Disordered" evidence="1">
    <location>
        <begin position="99"/>
        <end position="130"/>
    </location>
</feature>
<feature type="region of interest" description="Disordered" evidence="1">
    <location>
        <begin position="17"/>
        <end position="40"/>
    </location>
</feature>
<dbReference type="Proteomes" id="UP000231019">
    <property type="component" value="Unassembled WGS sequence"/>
</dbReference>
<evidence type="ECO:0000313" key="3">
    <source>
        <dbReference type="Proteomes" id="UP000231019"/>
    </source>
</evidence>
<comment type="caution">
    <text evidence="2">The sequence shown here is derived from an EMBL/GenBank/DDBJ whole genome shotgun (WGS) entry which is preliminary data.</text>
</comment>
<protein>
    <submittedName>
        <fullName evidence="2">Uncharacterized protein</fullName>
    </submittedName>
</protein>
<evidence type="ECO:0000313" key="2">
    <source>
        <dbReference type="EMBL" id="PIW14617.1"/>
    </source>
</evidence>
<sequence>MPIEGMGLAAQALHTAEQIKKSSEPTAVKPLTETAASQQKLSASEFQSRLKLKDAPLDLAGDHQTLRQGFESSKKLGIPESLSYSPRFQTFLSKFFTQQQTDSDSSPDSPLVLQTQAQFLQGRSSSEQEI</sequence>
<accession>A0A2M7FZ46</accession>